<feature type="domain" description="Histidine kinase" evidence="14">
    <location>
        <begin position="354"/>
        <end position="571"/>
    </location>
</feature>
<keyword evidence="7" id="KW-0547">Nucleotide-binding</keyword>
<dbReference type="SUPFAM" id="SSF47384">
    <property type="entry name" value="Homodimeric domain of signal transducing histidine kinase"/>
    <property type="match status" value="1"/>
</dbReference>
<dbReference type="CDD" id="cd00075">
    <property type="entry name" value="HATPase"/>
    <property type="match status" value="1"/>
</dbReference>
<evidence type="ECO:0000256" key="7">
    <source>
        <dbReference type="ARBA" id="ARBA00022741"/>
    </source>
</evidence>
<keyword evidence="8 16" id="KW-0418">Kinase</keyword>
<evidence type="ECO:0000256" key="3">
    <source>
        <dbReference type="ARBA" id="ARBA00012438"/>
    </source>
</evidence>
<keyword evidence="12 13" id="KW-0472">Membrane</keyword>
<dbReference type="Pfam" id="PF02518">
    <property type="entry name" value="HATPase_c"/>
    <property type="match status" value="1"/>
</dbReference>
<accession>A0ABY6D0L4</accession>
<feature type="domain" description="PAC" evidence="15">
    <location>
        <begin position="291"/>
        <end position="343"/>
    </location>
</feature>
<dbReference type="InterPro" id="IPR000700">
    <property type="entry name" value="PAS-assoc_C"/>
</dbReference>
<evidence type="ECO:0000256" key="4">
    <source>
        <dbReference type="ARBA" id="ARBA00022553"/>
    </source>
</evidence>
<dbReference type="GO" id="GO:0016301">
    <property type="term" value="F:kinase activity"/>
    <property type="evidence" value="ECO:0007669"/>
    <property type="project" value="UniProtKB-KW"/>
</dbReference>
<dbReference type="PRINTS" id="PR00344">
    <property type="entry name" value="BCTRLSENSOR"/>
</dbReference>
<dbReference type="SUPFAM" id="SSF55874">
    <property type="entry name" value="ATPase domain of HSP90 chaperone/DNA topoisomerase II/histidine kinase"/>
    <property type="match status" value="1"/>
</dbReference>
<dbReference type="SMART" id="SM00388">
    <property type="entry name" value="HisKA"/>
    <property type="match status" value="1"/>
</dbReference>
<dbReference type="InterPro" id="IPR036890">
    <property type="entry name" value="HATPase_C_sf"/>
</dbReference>
<evidence type="ECO:0000256" key="2">
    <source>
        <dbReference type="ARBA" id="ARBA00004141"/>
    </source>
</evidence>
<comment type="catalytic activity">
    <reaction evidence="1">
        <text>ATP + protein L-histidine = ADP + protein N-phospho-L-histidine.</text>
        <dbReference type="EC" id="2.7.13.3"/>
    </reaction>
</comment>
<dbReference type="InterPro" id="IPR036097">
    <property type="entry name" value="HisK_dim/P_sf"/>
</dbReference>
<proteinExistence type="predicted"/>
<dbReference type="InterPro" id="IPR005467">
    <property type="entry name" value="His_kinase_dom"/>
</dbReference>
<feature type="transmembrane region" description="Helical" evidence="13">
    <location>
        <begin position="58"/>
        <end position="75"/>
    </location>
</feature>
<evidence type="ECO:0000256" key="11">
    <source>
        <dbReference type="ARBA" id="ARBA00023012"/>
    </source>
</evidence>
<keyword evidence="10 13" id="KW-1133">Transmembrane helix</keyword>
<dbReference type="EC" id="2.7.13.3" evidence="3"/>
<dbReference type="PANTHER" id="PTHR42878:SF7">
    <property type="entry name" value="SENSOR HISTIDINE KINASE GLRK"/>
    <property type="match status" value="1"/>
</dbReference>
<comment type="subcellular location">
    <subcellularLocation>
        <location evidence="2">Membrane</location>
        <topology evidence="2">Multi-pass membrane protein</topology>
    </subcellularLocation>
</comment>
<dbReference type="EMBL" id="CP106735">
    <property type="protein sequence ID" value="UXX78598.1"/>
    <property type="molecule type" value="Genomic_DNA"/>
</dbReference>
<feature type="transmembrane region" description="Helical" evidence="13">
    <location>
        <begin position="134"/>
        <end position="153"/>
    </location>
</feature>
<dbReference type="InterPro" id="IPR003661">
    <property type="entry name" value="HisK_dim/P_dom"/>
</dbReference>
<evidence type="ECO:0000313" key="17">
    <source>
        <dbReference type="Proteomes" id="UP001062165"/>
    </source>
</evidence>
<evidence type="ECO:0000256" key="5">
    <source>
        <dbReference type="ARBA" id="ARBA00022679"/>
    </source>
</evidence>
<dbReference type="Gene3D" id="3.30.565.10">
    <property type="entry name" value="Histidine kinase-like ATPase, C-terminal domain"/>
    <property type="match status" value="1"/>
</dbReference>
<dbReference type="Proteomes" id="UP001062165">
    <property type="component" value="Chromosome"/>
</dbReference>
<reference evidence="16" key="1">
    <citation type="submission" date="2022-10" db="EMBL/GenBank/DDBJ databases">
        <title>Comparative genomics and taxonomic characterization of three novel marine species of genus Reichenbachiella exhibiting antioxidant and polysaccharide degradation activities.</title>
        <authorList>
            <person name="Muhammad N."/>
            <person name="Lee Y.-J."/>
            <person name="Ko J."/>
            <person name="Kim S.-G."/>
        </authorList>
    </citation>
    <scope>NUCLEOTIDE SEQUENCE</scope>
    <source>
        <strain evidence="16">Wsw4-B4</strain>
    </source>
</reference>
<evidence type="ECO:0000256" key="1">
    <source>
        <dbReference type="ARBA" id="ARBA00000085"/>
    </source>
</evidence>
<keyword evidence="6 13" id="KW-0812">Transmembrane</keyword>
<dbReference type="CDD" id="cd00082">
    <property type="entry name" value="HisKA"/>
    <property type="match status" value="1"/>
</dbReference>
<evidence type="ECO:0000256" key="13">
    <source>
        <dbReference type="SAM" id="Phobius"/>
    </source>
</evidence>
<dbReference type="SMART" id="SM00387">
    <property type="entry name" value="HATPase_c"/>
    <property type="match status" value="1"/>
</dbReference>
<feature type="transmembrane region" description="Helical" evidence="13">
    <location>
        <begin position="34"/>
        <end position="52"/>
    </location>
</feature>
<evidence type="ECO:0000256" key="6">
    <source>
        <dbReference type="ARBA" id="ARBA00022692"/>
    </source>
</evidence>
<keyword evidence="11" id="KW-0902">Two-component regulatory system</keyword>
<dbReference type="SUPFAM" id="SSF55785">
    <property type="entry name" value="PYP-like sensor domain (PAS domain)"/>
    <property type="match status" value="1"/>
</dbReference>
<dbReference type="PROSITE" id="PS50109">
    <property type="entry name" value="HIS_KIN"/>
    <property type="match status" value="1"/>
</dbReference>
<dbReference type="InterPro" id="IPR000014">
    <property type="entry name" value="PAS"/>
</dbReference>
<keyword evidence="17" id="KW-1185">Reference proteome</keyword>
<sequence>MRVLRNLIRYLLNAGVYGNTQIVERRRIRLVNTFNLIGFMILLLFSGINLFVGSYENAIVIFTGVFFLSLPVHLLNSHGKRQLAKYYFVIVTLAFTNVMGYKTILEFQNRDNEYFFIGFSAVIIALFDNPVKRMVFIFSAFSAILMKLVRLSYQEQLTENTDSWLSITNLLVAFVCVYFFTDIFKQDLIRGEQRIRKFAGQLEKQKRLVQSERDELQYNKQLLRMTLDNLPIFITMMDITGKFLIVNSRFKDIVKDKTNEIEGQHYSKILGEDITRETDPLFERSVNGLVSEVNRALTFPSGETIHAYGKYYPLKNEKGEITHILAYVTDIQHLKETEKELIAVNEAKDKILSILSHDLRSPLHSLSGLITYSKDIDPATFDQLMSNVKRQVDTLGFTLDNVLSWVKTQLEGFVANPKTINTKEVVEESISLYAEQVKEKNIGITIKARDSAQAWVDEDHLSIVVRNLISNAIKFTPAQGHIEVLIETNESQVILTIKDSGIGMCSKTIDLALRGLSNEKPQSRPGTNGEKGTGLGLSFCLDLLQLNQATIEIQSEPDRGTTTVIHLPKVVA</sequence>
<dbReference type="Gene3D" id="1.10.287.130">
    <property type="match status" value="1"/>
</dbReference>
<dbReference type="NCBIfam" id="TIGR00229">
    <property type="entry name" value="sensory_box"/>
    <property type="match status" value="1"/>
</dbReference>
<evidence type="ECO:0000313" key="16">
    <source>
        <dbReference type="EMBL" id="UXX78598.1"/>
    </source>
</evidence>
<dbReference type="Gene3D" id="3.30.450.20">
    <property type="entry name" value="PAS domain"/>
    <property type="match status" value="1"/>
</dbReference>
<keyword evidence="9" id="KW-0067">ATP-binding</keyword>
<feature type="transmembrane region" description="Helical" evidence="13">
    <location>
        <begin position="165"/>
        <end position="184"/>
    </location>
</feature>
<name>A0ABY6D0L4_9BACT</name>
<dbReference type="Pfam" id="PF13426">
    <property type="entry name" value="PAS_9"/>
    <property type="match status" value="1"/>
</dbReference>
<evidence type="ECO:0000259" key="15">
    <source>
        <dbReference type="PROSITE" id="PS50113"/>
    </source>
</evidence>
<evidence type="ECO:0000256" key="12">
    <source>
        <dbReference type="ARBA" id="ARBA00023136"/>
    </source>
</evidence>
<feature type="transmembrane region" description="Helical" evidence="13">
    <location>
        <begin position="87"/>
        <end position="105"/>
    </location>
</feature>
<dbReference type="PROSITE" id="PS50113">
    <property type="entry name" value="PAC"/>
    <property type="match status" value="1"/>
</dbReference>
<dbReference type="RefSeq" id="WP_263050343.1">
    <property type="nucleotide sequence ID" value="NZ_CP106735.1"/>
</dbReference>
<keyword evidence="4" id="KW-0597">Phosphoprotein</keyword>
<evidence type="ECO:0000259" key="14">
    <source>
        <dbReference type="PROSITE" id="PS50109"/>
    </source>
</evidence>
<dbReference type="PANTHER" id="PTHR42878">
    <property type="entry name" value="TWO-COMPONENT HISTIDINE KINASE"/>
    <property type="match status" value="1"/>
</dbReference>
<dbReference type="InterPro" id="IPR004358">
    <property type="entry name" value="Sig_transdc_His_kin-like_C"/>
</dbReference>
<organism evidence="16 17">
    <name type="scientific">Reichenbachiella carrageenanivorans</name>
    <dbReference type="NCBI Taxonomy" id="2979869"/>
    <lineage>
        <taxon>Bacteria</taxon>
        <taxon>Pseudomonadati</taxon>
        <taxon>Bacteroidota</taxon>
        <taxon>Cytophagia</taxon>
        <taxon>Cytophagales</taxon>
        <taxon>Reichenbachiellaceae</taxon>
        <taxon>Reichenbachiella</taxon>
    </lineage>
</organism>
<gene>
    <name evidence="16" type="ORF">N7E81_14650</name>
</gene>
<keyword evidence="5" id="KW-0808">Transferase</keyword>
<dbReference type="InterPro" id="IPR050351">
    <property type="entry name" value="BphY/WalK/GraS-like"/>
</dbReference>
<dbReference type="InterPro" id="IPR003594">
    <property type="entry name" value="HATPase_dom"/>
</dbReference>
<evidence type="ECO:0000256" key="8">
    <source>
        <dbReference type="ARBA" id="ARBA00022777"/>
    </source>
</evidence>
<evidence type="ECO:0000256" key="10">
    <source>
        <dbReference type="ARBA" id="ARBA00022989"/>
    </source>
</evidence>
<dbReference type="InterPro" id="IPR035965">
    <property type="entry name" value="PAS-like_dom_sf"/>
</dbReference>
<evidence type="ECO:0000256" key="9">
    <source>
        <dbReference type="ARBA" id="ARBA00022840"/>
    </source>
</evidence>
<protein>
    <recommendedName>
        <fullName evidence="3">histidine kinase</fullName>
        <ecNumber evidence="3">2.7.13.3</ecNumber>
    </recommendedName>
</protein>